<dbReference type="Proteomes" id="UP001465668">
    <property type="component" value="Unassembled WGS sequence"/>
</dbReference>
<dbReference type="EMBL" id="JARVKM010000026">
    <property type="protein sequence ID" value="KAK9776589.1"/>
    <property type="molecule type" value="Genomic_DNA"/>
</dbReference>
<sequence>MFNFRIIYGLAFSATELSTTEESPYELLEIEDFVDKITYEDLTDDESDEHFGDSWSESEVDPPKATRRLLGAPSRPTDLRLVGDFNWKLMPSITHLGGINGQVPSQAQQLVMCQSEELTAGHSGSVVVDALSAVAYGYAVALNPLGEVYIVSMPEAFEQIKKFFHTDDVMFPDPSSSLLDLVTRALRTDFVRAMDYLVNLEGSISASRGLDNNVVHSCNELFPLISRGYNEQSDKFRIKRLVFTVSLVTKLSLRIELEANSSREQMINKTGDGASTKSFDEMNSVHSNLEPRTYPDEIDDVSLLDLSAVVNEAAGTPESQFLIHSLSIDLTEEDVRSILASPGRAVIIKVITTEQSVDPETQLVIHFKKTEEAWNFRDLVEFTFISDSKVLMAVGWDKQFGSRIRQARANNNKLALVTQSLVDNHLTWDKDIPGNHFINHSITEDDKTSGWSDPHAHAMSALAGVALAPKFLSRDTVPPKPPSVSGHKYSGSQAARSADNISDVLLRNDVRVGNILSPTMTNNSIDTMLGQDPLGVGYPPTNFVHPPCNTLYADNLPIETSEEELKAMFSKQRGYKRLCFRSKPYGPMCLVESEDVSFATTALHDLHGQILSNSLEGGILRLCAGILLVSALGKNRAMVVLPSWQTPGKDSAVQTALLPVILDHPD</sequence>
<feature type="region of interest" description="Disordered" evidence="2">
    <location>
        <begin position="45"/>
        <end position="71"/>
    </location>
</feature>
<name>A0ABR2XSE3_9PEZI</name>
<accession>A0ABR2XSE3</accession>
<comment type="caution">
    <text evidence="3">The sequence shown here is derived from an EMBL/GenBank/DDBJ whole genome shotgun (WGS) entry which is preliminary data.</text>
</comment>
<evidence type="ECO:0000313" key="4">
    <source>
        <dbReference type="Proteomes" id="UP001465668"/>
    </source>
</evidence>
<dbReference type="InterPro" id="IPR012677">
    <property type="entry name" value="Nucleotide-bd_a/b_plait_sf"/>
</dbReference>
<dbReference type="PANTHER" id="PTHR10501">
    <property type="entry name" value="U1 SMALL NUCLEAR RIBONUCLEOPROTEIN A/U2 SMALL NUCLEAR RIBONUCLEOPROTEIN B"/>
    <property type="match status" value="1"/>
</dbReference>
<organism evidence="3 4">
    <name type="scientific">Seiridium cardinale</name>
    <dbReference type="NCBI Taxonomy" id="138064"/>
    <lineage>
        <taxon>Eukaryota</taxon>
        <taxon>Fungi</taxon>
        <taxon>Dikarya</taxon>
        <taxon>Ascomycota</taxon>
        <taxon>Pezizomycotina</taxon>
        <taxon>Sordariomycetes</taxon>
        <taxon>Xylariomycetidae</taxon>
        <taxon>Amphisphaeriales</taxon>
        <taxon>Sporocadaceae</taxon>
        <taxon>Seiridium</taxon>
    </lineage>
</organism>
<dbReference type="InterPro" id="IPR035979">
    <property type="entry name" value="RBD_domain_sf"/>
</dbReference>
<evidence type="ECO:0000256" key="2">
    <source>
        <dbReference type="SAM" id="MobiDB-lite"/>
    </source>
</evidence>
<keyword evidence="4" id="KW-1185">Reference proteome</keyword>
<dbReference type="SUPFAM" id="SSF54928">
    <property type="entry name" value="RNA-binding domain, RBD"/>
    <property type="match status" value="1"/>
</dbReference>
<protein>
    <submittedName>
        <fullName evidence="3">RRM domain-containing protein</fullName>
    </submittedName>
</protein>
<dbReference type="Gene3D" id="3.30.70.330">
    <property type="match status" value="1"/>
</dbReference>
<proteinExistence type="predicted"/>
<keyword evidence="1" id="KW-0694">RNA-binding</keyword>
<reference evidence="3 4" key="1">
    <citation type="submission" date="2024-02" db="EMBL/GenBank/DDBJ databases">
        <title>First draft genome assembly of two strains of Seiridium cardinale.</title>
        <authorList>
            <person name="Emiliani G."/>
            <person name="Scali E."/>
        </authorList>
    </citation>
    <scope>NUCLEOTIDE SEQUENCE [LARGE SCALE GENOMIC DNA]</scope>
    <source>
        <strain evidence="3 4">BM-138-000479</strain>
    </source>
</reference>
<gene>
    <name evidence="3" type="ORF">SCAR479_06634</name>
</gene>
<evidence type="ECO:0000256" key="1">
    <source>
        <dbReference type="ARBA" id="ARBA00022884"/>
    </source>
</evidence>
<evidence type="ECO:0000313" key="3">
    <source>
        <dbReference type="EMBL" id="KAK9776589.1"/>
    </source>
</evidence>